<name>A0A0E9UIM4_ANGAN</name>
<protein>
    <submittedName>
        <fullName evidence="1">Uncharacterized protein</fullName>
    </submittedName>
</protein>
<dbReference type="AlphaFoldDB" id="A0A0E9UIM4"/>
<proteinExistence type="predicted"/>
<sequence length="40" mass="4341">MLLENRVIGAELTSLPDDVTITDELKADRAQPQQCRATGA</sequence>
<dbReference type="EMBL" id="GBXM01042966">
    <property type="protein sequence ID" value="JAH65611.1"/>
    <property type="molecule type" value="Transcribed_RNA"/>
</dbReference>
<organism evidence="1">
    <name type="scientific">Anguilla anguilla</name>
    <name type="common">European freshwater eel</name>
    <name type="synonym">Muraena anguilla</name>
    <dbReference type="NCBI Taxonomy" id="7936"/>
    <lineage>
        <taxon>Eukaryota</taxon>
        <taxon>Metazoa</taxon>
        <taxon>Chordata</taxon>
        <taxon>Craniata</taxon>
        <taxon>Vertebrata</taxon>
        <taxon>Euteleostomi</taxon>
        <taxon>Actinopterygii</taxon>
        <taxon>Neopterygii</taxon>
        <taxon>Teleostei</taxon>
        <taxon>Anguilliformes</taxon>
        <taxon>Anguillidae</taxon>
        <taxon>Anguilla</taxon>
    </lineage>
</organism>
<reference evidence="1" key="2">
    <citation type="journal article" date="2015" name="Fish Shellfish Immunol.">
        <title>Early steps in the European eel (Anguilla anguilla)-Vibrio vulnificus interaction in the gills: Role of the RtxA13 toxin.</title>
        <authorList>
            <person name="Callol A."/>
            <person name="Pajuelo D."/>
            <person name="Ebbesson L."/>
            <person name="Teles M."/>
            <person name="MacKenzie S."/>
            <person name="Amaro C."/>
        </authorList>
    </citation>
    <scope>NUCLEOTIDE SEQUENCE</scope>
</reference>
<accession>A0A0E9UIM4</accession>
<reference evidence="1" key="1">
    <citation type="submission" date="2014-11" db="EMBL/GenBank/DDBJ databases">
        <authorList>
            <person name="Amaro Gonzalez C."/>
        </authorList>
    </citation>
    <scope>NUCLEOTIDE SEQUENCE</scope>
</reference>
<evidence type="ECO:0000313" key="1">
    <source>
        <dbReference type="EMBL" id="JAH65611.1"/>
    </source>
</evidence>